<protein>
    <submittedName>
        <fullName evidence="3">Uncharacterized protein</fullName>
    </submittedName>
</protein>
<keyword evidence="4" id="KW-1185">Reference proteome</keyword>
<evidence type="ECO:0000313" key="4">
    <source>
        <dbReference type="Proteomes" id="UP000829354"/>
    </source>
</evidence>
<evidence type="ECO:0000256" key="1">
    <source>
        <dbReference type="SAM" id="MobiDB-lite"/>
    </source>
</evidence>
<organism evidence="3 4">
    <name type="scientific">Caenorhabditis briggsae</name>
    <dbReference type="NCBI Taxonomy" id="6238"/>
    <lineage>
        <taxon>Eukaryota</taxon>
        <taxon>Metazoa</taxon>
        <taxon>Ecdysozoa</taxon>
        <taxon>Nematoda</taxon>
        <taxon>Chromadorea</taxon>
        <taxon>Rhabditida</taxon>
        <taxon>Rhabditina</taxon>
        <taxon>Rhabditomorpha</taxon>
        <taxon>Rhabditoidea</taxon>
        <taxon>Rhabditidae</taxon>
        <taxon>Peloderinae</taxon>
        <taxon>Caenorhabditis</taxon>
    </lineage>
</organism>
<evidence type="ECO:0000313" key="3">
    <source>
        <dbReference type="EMBL" id="UMM20344.1"/>
    </source>
</evidence>
<feature type="region of interest" description="Disordered" evidence="1">
    <location>
        <begin position="128"/>
        <end position="148"/>
    </location>
</feature>
<proteinExistence type="predicted"/>
<keyword evidence="2" id="KW-0732">Signal</keyword>
<name>A0AAE9JA91_CAEBR</name>
<feature type="chain" id="PRO_5042166092" evidence="2">
    <location>
        <begin position="19"/>
        <end position="148"/>
    </location>
</feature>
<dbReference type="PANTHER" id="PTHR47024:SF2">
    <property type="entry name" value="GLYCOSYLTRANSFERASE FAMILY 92 PROTEIN"/>
    <property type="match status" value="1"/>
</dbReference>
<reference evidence="3 4" key="1">
    <citation type="submission" date="2022-04" db="EMBL/GenBank/DDBJ databases">
        <title>Chromosome-level reference genomes for two strains of Caenorhabditis briggsae: an improved platform for comparative genomics.</title>
        <authorList>
            <person name="Stevens L."/>
            <person name="Andersen E."/>
        </authorList>
    </citation>
    <scope>NUCLEOTIDE SEQUENCE [LARGE SCALE GENOMIC DNA]</scope>
    <source>
        <strain evidence="3">VX34</strain>
        <tissue evidence="3">Whole-organism</tissue>
    </source>
</reference>
<dbReference type="PANTHER" id="PTHR47024">
    <property type="entry name" value="BIOFILM ABSENT ON HEAD (AFTER YERSINIA EXPOSURE)-RELATED"/>
    <property type="match status" value="1"/>
</dbReference>
<sequence length="148" mass="16784">MNFLLLLIFSFRISSTKCVNYERPQVPPHLRILDEKSEPINPSFPVTFYKNAYVDFRTSPPRLRIFALAGCLLENQYDVFWKGVRSPKVLKIFGDAHKANCRDSSGISATPCFYVANTFVANLTSSGELEKDCHPHGPSKTEPRSEKN</sequence>
<feature type="signal peptide" evidence="2">
    <location>
        <begin position="1"/>
        <end position="18"/>
    </location>
</feature>
<evidence type="ECO:0000256" key="2">
    <source>
        <dbReference type="SAM" id="SignalP"/>
    </source>
</evidence>
<gene>
    <name evidence="3" type="ORF">L5515_015653</name>
</gene>
<dbReference type="EMBL" id="CP092621">
    <property type="protein sequence ID" value="UMM20344.1"/>
    <property type="molecule type" value="Genomic_DNA"/>
</dbReference>
<dbReference type="Proteomes" id="UP000829354">
    <property type="component" value="Chromosome II"/>
</dbReference>
<accession>A0AAE9JA91</accession>
<dbReference type="AlphaFoldDB" id="A0AAE9JA91"/>